<dbReference type="Pfam" id="PF04000">
    <property type="entry name" value="Sas10_Utp3"/>
    <property type="match status" value="1"/>
</dbReference>
<accession>A0A0K8R9V9</accession>
<dbReference type="InterPro" id="IPR007146">
    <property type="entry name" value="Sas10/Utp3/C1D"/>
</dbReference>
<dbReference type="AlphaFoldDB" id="A0A0K8R9V9"/>
<dbReference type="GO" id="GO:0005730">
    <property type="term" value="C:nucleolus"/>
    <property type="evidence" value="ECO:0007669"/>
    <property type="project" value="UniProtKB-SubCell"/>
</dbReference>
<dbReference type="EMBL" id="GADI01006559">
    <property type="protein sequence ID" value="JAA67249.1"/>
    <property type="molecule type" value="mRNA"/>
</dbReference>
<keyword evidence="7" id="KW-0238">DNA-binding</keyword>
<proteinExistence type="evidence at transcript level"/>
<dbReference type="GO" id="GO:0003723">
    <property type="term" value="F:RNA binding"/>
    <property type="evidence" value="ECO:0007669"/>
    <property type="project" value="UniProtKB-UniRule"/>
</dbReference>
<reference evidence="9" key="1">
    <citation type="submission" date="2012-12" db="EMBL/GenBank/DDBJ databases">
        <title>Identification and characterization of a phenylalanine ammonia-lyase gene family in Isatis indigotica Fort.</title>
        <authorList>
            <person name="Liu Q."/>
            <person name="Chen J."/>
            <person name="Zhou X."/>
            <person name="Di P."/>
            <person name="Xiao Y."/>
            <person name="Xuan H."/>
            <person name="Zhang L."/>
            <person name="Chen W."/>
        </authorList>
    </citation>
    <scope>NUCLEOTIDE SEQUENCE</scope>
    <source>
        <tissue evidence="9">Salivary gland</tissue>
    </source>
</reference>
<comment type="function">
    <text evidence="7">Plays a role in the recruitment of the exosome to pre-rRNA to mediate the 3'-5' end processing of the 5.8S rRNA.</text>
</comment>
<evidence type="ECO:0000256" key="3">
    <source>
        <dbReference type="ARBA" id="ARBA00015212"/>
    </source>
</evidence>
<evidence type="ECO:0000256" key="1">
    <source>
        <dbReference type="ARBA" id="ARBA00004123"/>
    </source>
</evidence>
<protein>
    <recommendedName>
        <fullName evidence="3 7">Nuclear nucleic acid-binding protein C1D</fullName>
    </recommendedName>
</protein>
<keyword evidence="4 7" id="KW-0698">rRNA processing</keyword>
<dbReference type="PANTHER" id="PTHR15341">
    <property type="entry name" value="SUN-COR STEROID HORMONE RECEPTOR CO-REPRESSOR"/>
    <property type="match status" value="1"/>
</dbReference>
<evidence type="ECO:0000256" key="2">
    <source>
        <dbReference type="ARBA" id="ARBA00009154"/>
    </source>
</evidence>
<keyword evidence="7" id="KW-0963">Cytoplasm</keyword>
<dbReference type="PANTHER" id="PTHR15341:SF3">
    <property type="entry name" value="NUCLEAR NUCLEIC ACID-BINDING PROTEIN C1D"/>
    <property type="match status" value="1"/>
</dbReference>
<organism evidence="9">
    <name type="scientific">Ixodes ricinus</name>
    <name type="common">Common tick</name>
    <name type="synonym">Acarus ricinus</name>
    <dbReference type="NCBI Taxonomy" id="34613"/>
    <lineage>
        <taxon>Eukaryota</taxon>
        <taxon>Metazoa</taxon>
        <taxon>Ecdysozoa</taxon>
        <taxon>Arthropoda</taxon>
        <taxon>Chelicerata</taxon>
        <taxon>Arachnida</taxon>
        <taxon>Acari</taxon>
        <taxon>Parasitiformes</taxon>
        <taxon>Ixodida</taxon>
        <taxon>Ixodoidea</taxon>
        <taxon>Ixodidae</taxon>
        <taxon>Ixodinae</taxon>
        <taxon>Ixodes</taxon>
    </lineage>
</organism>
<dbReference type="GO" id="GO:0010468">
    <property type="term" value="P:regulation of gene expression"/>
    <property type="evidence" value="ECO:0007669"/>
    <property type="project" value="TreeGrafter"/>
</dbReference>
<keyword evidence="5 7" id="KW-0694">RNA-binding</keyword>
<dbReference type="GO" id="GO:0000460">
    <property type="term" value="P:maturation of 5.8S rRNA"/>
    <property type="evidence" value="ECO:0007669"/>
    <property type="project" value="TreeGrafter"/>
</dbReference>
<name>A0A0K8R9V9_IXORI</name>
<keyword evidence="6 7" id="KW-0539">Nucleus</keyword>
<evidence type="ECO:0000256" key="8">
    <source>
        <dbReference type="SAM" id="MobiDB-lite"/>
    </source>
</evidence>
<dbReference type="GO" id="GO:0003677">
    <property type="term" value="F:DNA binding"/>
    <property type="evidence" value="ECO:0007669"/>
    <property type="project" value="UniProtKB-KW"/>
</dbReference>
<keyword evidence="9" id="KW-0675">Receptor</keyword>
<dbReference type="GO" id="GO:0005737">
    <property type="term" value="C:cytoplasm"/>
    <property type="evidence" value="ECO:0007669"/>
    <property type="project" value="UniProtKB-SubCell"/>
</dbReference>
<feature type="region of interest" description="Disordered" evidence="8">
    <location>
        <begin position="123"/>
        <end position="209"/>
    </location>
</feature>
<sequence>MAAPTRVEISAPSQFPPELKDRAQNFHSALKKVQDILKPFLVSSLDDCTNELLPLDKARLDLTILYAMNSLFWMYLSTTGEDPKQHGVRRELERIKEYMVRARQIADKAKAPKLDQGAAQRFVRNSLWQPKDKEENGAESTAAPHKRSESLTRTPRGPPEKRKKGRLEEPDKRNSCVLGQKVSSTRQSPPLKRLDTLSSCADSFLHKSG</sequence>
<evidence type="ECO:0000313" key="9">
    <source>
        <dbReference type="EMBL" id="JAA67249.1"/>
    </source>
</evidence>
<evidence type="ECO:0000256" key="4">
    <source>
        <dbReference type="ARBA" id="ARBA00022552"/>
    </source>
</evidence>
<comment type="subcellular location">
    <subcellularLocation>
        <location evidence="7">Cytoplasm</location>
    </subcellularLocation>
    <subcellularLocation>
        <location evidence="7">Nucleus</location>
        <location evidence="7">Nucleolus</location>
    </subcellularLocation>
    <subcellularLocation>
        <location evidence="1 7">Nucleus</location>
    </subcellularLocation>
</comment>
<evidence type="ECO:0000256" key="7">
    <source>
        <dbReference type="RuleBase" id="RU368003"/>
    </source>
</evidence>
<comment type="similarity">
    <text evidence="2 7">Belongs to the C1D family.</text>
</comment>
<evidence type="ECO:0000256" key="5">
    <source>
        <dbReference type="ARBA" id="ARBA00022884"/>
    </source>
</evidence>
<dbReference type="GO" id="GO:0000178">
    <property type="term" value="C:exosome (RNase complex)"/>
    <property type="evidence" value="ECO:0007669"/>
    <property type="project" value="TreeGrafter"/>
</dbReference>
<evidence type="ECO:0000256" key="6">
    <source>
        <dbReference type="ARBA" id="ARBA00023242"/>
    </source>
</evidence>
<dbReference type="InterPro" id="IPR011082">
    <property type="entry name" value="Exosome-assoc_fac/DNA_repair"/>
</dbReference>
<comment type="subunit">
    <text evidence="7">Monomer and homodimer.</text>
</comment>